<protein>
    <recommendedName>
        <fullName evidence="6">Na(+)/H(+) antiporter NhaA</fullName>
    </recommendedName>
    <alternativeName>
        <fullName evidence="6">Sodium/proton antiporter NhaA</fullName>
    </alternativeName>
</protein>
<comment type="catalytic activity">
    <reaction evidence="6">
        <text>Na(+)(in) + 2 H(+)(out) = Na(+)(out) + 2 H(+)(in)</text>
        <dbReference type="Rhea" id="RHEA:29251"/>
        <dbReference type="ChEBI" id="CHEBI:15378"/>
        <dbReference type="ChEBI" id="CHEBI:29101"/>
    </reaction>
</comment>
<dbReference type="NCBIfam" id="TIGR00773">
    <property type="entry name" value="NhaA"/>
    <property type="match status" value="1"/>
</dbReference>
<dbReference type="PANTHER" id="PTHR30341">
    <property type="entry name" value="SODIUM ION/PROTON ANTIPORTER NHAA-RELATED"/>
    <property type="match status" value="1"/>
</dbReference>
<dbReference type="NCBIfam" id="NF007111">
    <property type="entry name" value="PRK09560.1"/>
    <property type="match status" value="1"/>
</dbReference>
<dbReference type="Proteomes" id="UP000184611">
    <property type="component" value="Unassembled WGS sequence"/>
</dbReference>
<evidence type="ECO:0000256" key="1">
    <source>
        <dbReference type="ARBA" id="ARBA00004429"/>
    </source>
</evidence>
<feature type="transmembrane region" description="Helical" evidence="6">
    <location>
        <begin position="354"/>
        <end position="375"/>
    </location>
</feature>
<dbReference type="GO" id="GO:0005886">
    <property type="term" value="C:plasma membrane"/>
    <property type="evidence" value="ECO:0007669"/>
    <property type="project" value="UniProtKB-SubCell"/>
</dbReference>
<evidence type="ECO:0000313" key="7">
    <source>
        <dbReference type="EMBL" id="SHO73802.1"/>
    </source>
</evidence>
<evidence type="ECO:0000256" key="5">
    <source>
        <dbReference type="ARBA" id="ARBA00023136"/>
    </source>
</evidence>
<feature type="transmembrane region" description="Helical" evidence="6">
    <location>
        <begin position="119"/>
        <end position="137"/>
    </location>
</feature>
<evidence type="ECO:0000256" key="2">
    <source>
        <dbReference type="ARBA" id="ARBA00022475"/>
    </source>
</evidence>
<comment type="similarity">
    <text evidence="6">Belongs to the NhaA Na(+)/H(+) (TC 2.A.33) antiporter family.</text>
</comment>
<feature type="transmembrane region" description="Helical" evidence="6">
    <location>
        <begin position="217"/>
        <end position="235"/>
    </location>
</feature>
<feature type="transmembrane region" description="Helical" evidence="6">
    <location>
        <begin position="316"/>
        <end position="342"/>
    </location>
</feature>
<feature type="transmembrane region" description="Helical" evidence="6">
    <location>
        <begin position="55"/>
        <end position="73"/>
    </location>
</feature>
<dbReference type="HAMAP" id="MF_01844">
    <property type="entry name" value="NhaA"/>
    <property type="match status" value="1"/>
</dbReference>
<dbReference type="GO" id="GO:0015385">
    <property type="term" value="F:sodium:proton antiporter activity"/>
    <property type="evidence" value="ECO:0007669"/>
    <property type="project" value="UniProtKB-UniRule"/>
</dbReference>
<name>A0A1M7ZY56_9FLAO</name>
<dbReference type="RefSeq" id="WP_073584320.1">
    <property type="nucleotide sequence ID" value="NZ_CBCSEA010000007.1"/>
</dbReference>
<evidence type="ECO:0000256" key="4">
    <source>
        <dbReference type="ARBA" id="ARBA00022989"/>
    </source>
</evidence>
<feature type="transmembrane region" description="Helical" evidence="6">
    <location>
        <begin position="93"/>
        <end position="113"/>
    </location>
</feature>
<dbReference type="EMBL" id="FRYK01000004">
    <property type="protein sequence ID" value="SHO73802.1"/>
    <property type="molecule type" value="Genomic_DNA"/>
</dbReference>
<dbReference type="Pfam" id="PF06965">
    <property type="entry name" value="Na_H_antiport_1"/>
    <property type="match status" value="1"/>
</dbReference>
<sequence length="387" mass="42323">MKVTKLYKEFFESEKSGGLVLIGFTLISLILANSGLSSTYIHFWETSFSGHSIEHWINDGLMTIFFLLIGLELEREIYKGELSKVKDALLPMFGAVGGMLIPALIFLLFNFGTETQSGAGIPMATDIAFALGILSLLGNRVPIALKIFLTALAVIDDLGAILIIAIFYTKTLLWLNLIIALAIFGFLLLLNRLKVYSLIPYLIGGIVMWYFMLHSGVHATITGVLLAFAIPFGNGGKKSTSYVLQHFLHKPVAFIIMPIFALANTAIVIGTDYSSIFTQNYSLGIALGLIIGKPVGITLILLLATKLNLCKLPKGLDWKTIFGVGFLAGIGFTMSIFITLLAFEDETTINNAKFVILISSLIAGIIGYLILNFSLKKRYKIKVKGPH</sequence>
<dbReference type="PANTHER" id="PTHR30341:SF0">
    <property type="entry name" value="NA(+)_H(+) ANTIPORTER NHAA"/>
    <property type="match status" value="1"/>
</dbReference>
<feature type="transmembrane region" description="Helical" evidence="6">
    <location>
        <begin position="195"/>
        <end position="211"/>
    </location>
</feature>
<reference evidence="8" key="1">
    <citation type="submission" date="2016-12" db="EMBL/GenBank/DDBJ databases">
        <authorList>
            <person name="Varghese N."/>
            <person name="Submissions S."/>
        </authorList>
    </citation>
    <scope>NUCLEOTIDE SEQUENCE [LARGE SCALE GENOMIC DNA]</scope>
    <source>
        <strain evidence="8">DSM 18830</strain>
    </source>
</reference>
<keyword evidence="6" id="KW-0915">Sodium</keyword>
<accession>A0A1M7ZY56</accession>
<keyword evidence="6" id="KW-0739">Sodium transport</keyword>
<keyword evidence="5 6" id="KW-0472">Membrane</keyword>
<organism evidence="7 8">
    <name type="scientific">Flavobacterium cucumis</name>
    <dbReference type="NCBI Taxonomy" id="416016"/>
    <lineage>
        <taxon>Bacteria</taxon>
        <taxon>Pseudomonadati</taxon>
        <taxon>Bacteroidota</taxon>
        <taxon>Flavobacteriia</taxon>
        <taxon>Flavobacteriales</taxon>
        <taxon>Flavobacteriaceae</taxon>
        <taxon>Flavobacterium</taxon>
    </lineage>
</organism>
<keyword evidence="4 6" id="KW-1133">Transmembrane helix</keyword>
<dbReference type="OrthoDB" id="9808135at2"/>
<evidence type="ECO:0000256" key="6">
    <source>
        <dbReference type="HAMAP-Rule" id="MF_01844"/>
    </source>
</evidence>
<keyword evidence="6" id="KW-0406">Ion transport</keyword>
<keyword evidence="3 6" id="KW-0812">Transmembrane</keyword>
<proteinExistence type="inferred from homology"/>
<feature type="transmembrane region" description="Helical" evidence="6">
    <location>
        <begin position="281"/>
        <end position="304"/>
    </location>
</feature>
<evidence type="ECO:0000313" key="8">
    <source>
        <dbReference type="Proteomes" id="UP000184611"/>
    </source>
</evidence>
<comment type="subcellular location">
    <subcellularLocation>
        <location evidence="1">Cell inner membrane</location>
        <topology evidence="1">Multi-pass membrane protein</topology>
    </subcellularLocation>
    <subcellularLocation>
        <location evidence="6">Cell membrane</location>
        <topology evidence="6">Multi-pass membrane protein</topology>
    </subcellularLocation>
</comment>
<evidence type="ECO:0000256" key="3">
    <source>
        <dbReference type="ARBA" id="ARBA00022692"/>
    </source>
</evidence>
<dbReference type="STRING" id="416016.SAMN05443547_2175"/>
<dbReference type="Gene3D" id="1.20.1530.10">
    <property type="entry name" value="Na+/H+ antiporter like domain"/>
    <property type="match status" value="1"/>
</dbReference>
<dbReference type="GO" id="GO:0006885">
    <property type="term" value="P:regulation of pH"/>
    <property type="evidence" value="ECO:0007669"/>
    <property type="project" value="UniProtKB-UniRule"/>
</dbReference>
<keyword evidence="2 6" id="KW-1003">Cell membrane</keyword>
<gene>
    <name evidence="6" type="primary">nhaA</name>
    <name evidence="7" type="ORF">SAMN05443547_2175</name>
</gene>
<dbReference type="AlphaFoldDB" id="A0A1M7ZY56"/>
<keyword evidence="6" id="KW-0813">Transport</keyword>
<feature type="transmembrane region" description="Helical" evidence="6">
    <location>
        <begin position="144"/>
        <end position="167"/>
    </location>
</feature>
<dbReference type="InterPro" id="IPR023171">
    <property type="entry name" value="Na/H_antiporter_dom_sf"/>
</dbReference>
<keyword evidence="8" id="KW-1185">Reference proteome</keyword>
<feature type="transmembrane region" description="Helical" evidence="6">
    <location>
        <begin position="247"/>
        <end position="269"/>
    </location>
</feature>
<feature type="transmembrane region" description="Helical" evidence="6">
    <location>
        <begin position="173"/>
        <end position="190"/>
    </location>
</feature>
<keyword evidence="6" id="KW-0050">Antiport</keyword>
<dbReference type="InterPro" id="IPR004670">
    <property type="entry name" value="NhaA"/>
</dbReference>
<comment type="function">
    <text evidence="6">Na(+)/H(+) antiporter that extrudes sodium in exchange for external protons.</text>
</comment>
<feature type="transmembrane region" description="Helical" evidence="6">
    <location>
        <begin position="20"/>
        <end position="43"/>
    </location>
</feature>